<feature type="compositionally biased region" description="Low complexity" evidence="1">
    <location>
        <begin position="1"/>
        <end position="15"/>
    </location>
</feature>
<protein>
    <submittedName>
        <fullName evidence="3">Uncharacterized protein</fullName>
    </submittedName>
</protein>
<sequence length="526" mass="58756">QSVASSHALSLSSPSIHTSRRNRQISPAVMENNQSLYKELSYRVKGFRALSVIVVAVTVILCAIVGIGCWVLIAGVQENEKLLNNSQGLVEKIELTVVEGEVKEPLRRHMDASNNKVGRVVQHIAEIDFAEGSPVSTDKDDVVAMVQMQNSALHPAATSAEVSKGDKHEVDPHTYKTSFSQRYELVPNHQMVPPRAAEGDAMATYDIPEEIVVQEIDFNVPQNSANEFSRRVGVPHYGLSKPAVEVNQPHLFQGIPQQQARPEGRKLSFVDSFMSFTNDLAEDFISKMNETIPDVRRALDTFDALELFAPIFSLQEPATHRSERSLGHALQGGAQIVQYASYGAFAKFLYNEINGITEYRLQSRQGRKLPGDAHTMLLDALYWTPTVKPTTTTEEHQVLTAATDDGWEPQVNKVSVEFIGEILNTLLKMMREFLMRDHVMECLWFMFCQDLNHQAKYADAYGMMARVNSVGLKVLTVREERDGEMDTIGEIWKALTAWDNLQCDAMFPKCDGTKALEIVNEVALGD</sequence>
<dbReference type="Proteomes" id="UP001497623">
    <property type="component" value="Unassembled WGS sequence"/>
</dbReference>
<evidence type="ECO:0000256" key="2">
    <source>
        <dbReference type="SAM" id="Phobius"/>
    </source>
</evidence>
<proteinExistence type="predicted"/>
<comment type="caution">
    <text evidence="3">The sequence shown here is derived from an EMBL/GenBank/DDBJ whole genome shotgun (WGS) entry which is preliminary data.</text>
</comment>
<keyword evidence="4" id="KW-1185">Reference proteome</keyword>
<evidence type="ECO:0000256" key="1">
    <source>
        <dbReference type="SAM" id="MobiDB-lite"/>
    </source>
</evidence>
<evidence type="ECO:0000313" key="3">
    <source>
        <dbReference type="EMBL" id="CAL4105121.1"/>
    </source>
</evidence>
<dbReference type="EMBL" id="CAXKWB010012691">
    <property type="protein sequence ID" value="CAL4105121.1"/>
    <property type="molecule type" value="Genomic_DNA"/>
</dbReference>
<feature type="region of interest" description="Disordered" evidence="1">
    <location>
        <begin position="1"/>
        <end position="24"/>
    </location>
</feature>
<reference evidence="3 4" key="1">
    <citation type="submission" date="2024-05" db="EMBL/GenBank/DDBJ databases">
        <authorList>
            <person name="Wallberg A."/>
        </authorList>
    </citation>
    <scope>NUCLEOTIDE SEQUENCE [LARGE SCALE GENOMIC DNA]</scope>
</reference>
<keyword evidence="2" id="KW-1133">Transmembrane helix</keyword>
<organism evidence="3 4">
    <name type="scientific">Meganyctiphanes norvegica</name>
    <name type="common">Northern krill</name>
    <name type="synonym">Thysanopoda norvegica</name>
    <dbReference type="NCBI Taxonomy" id="48144"/>
    <lineage>
        <taxon>Eukaryota</taxon>
        <taxon>Metazoa</taxon>
        <taxon>Ecdysozoa</taxon>
        <taxon>Arthropoda</taxon>
        <taxon>Crustacea</taxon>
        <taxon>Multicrustacea</taxon>
        <taxon>Malacostraca</taxon>
        <taxon>Eumalacostraca</taxon>
        <taxon>Eucarida</taxon>
        <taxon>Euphausiacea</taxon>
        <taxon>Euphausiidae</taxon>
        <taxon>Meganyctiphanes</taxon>
    </lineage>
</organism>
<feature type="non-terminal residue" evidence="3">
    <location>
        <position position="1"/>
    </location>
</feature>
<evidence type="ECO:0000313" key="4">
    <source>
        <dbReference type="Proteomes" id="UP001497623"/>
    </source>
</evidence>
<accession>A0AAV2R0P9</accession>
<dbReference type="AlphaFoldDB" id="A0AAV2R0P9"/>
<keyword evidence="2" id="KW-0812">Transmembrane</keyword>
<keyword evidence="2" id="KW-0472">Membrane</keyword>
<feature type="transmembrane region" description="Helical" evidence="2">
    <location>
        <begin position="49"/>
        <end position="73"/>
    </location>
</feature>
<name>A0AAV2R0P9_MEGNR</name>
<gene>
    <name evidence="3" type="ORF">MNOR_LOCUS18030</name>
</gene>